<dbReference type="PANTHER" id="PTHR31595:SF57">
    <property type="entry name" value="OS04G0481900 PROTEIN"/>
    <property type="match status" value="1"/>
</dbReference>
<dbReference type="InterPro" id="IPR032805">
    <property type="entry name" value="Wax_synthase_dom"/>
</dbReference>
<evidence type="ECO:0000256" key="4">
    <source>
        <dbReference type="ARBA" id="ARBA00022679"/>
    </source>
</evidence>
<reference evidence="10 11" key="1">
    <citation type="submission" date="2024-02" db="EMBL/GenBank/DDBJ databases">
        <authorList>
            <person name="Chen Y."/>
            <person name="Shah S."/>
            <person name="Dougan E. K."/>
            <person name="Thang M."/>
            <person name="Chan C."/>
        </authorList>
    </citation>
    <scope>NUCLEOTIDE SEQUENCE [LARGE SCALE GENOMIC DNA]</scope>
</reference>
<evidence type="ECO:0000256" key="2">
    <source>
        <dbReference type="ARBA" id="ARBA00005179"/>
    </source>
</evidence>
<comment type="pathway">
    <text evidence="2">Secondary metabolite biosynthesis.</text>
</comment>
<dbReference type="PANTHER" id="PTHR31595">
    <property type="entry name" value="LONG-CHAIN-ALCOHOL O-FATTY-ACYLTRANSFERASE 3-RELATED"/>
    <property type="match status" value="1"/>
</dbReference>
<comment type="similarity">
    <text evidence="3">Belongs to the wax synthase family.</text>
</comment>
<feature type="transmembrane region" description="Helical" evidence="8">
    <location>
        <begin position="199"/>
        <end position="220"/>
    </location>
</feature>
<dbReference type="EMBL" id="CAXAMN010004446">
    <property type="protein sequence ID" value="CAK9009320.1"/>
    <property type="molecule type" value="Genomic_DNA"/>
</dbReference>
<feature type="transmembrane region" description="Helical" evidence="8">
    <location>
        <begin position="322"/>
        <end position="339"/>
    </location>
</feature>
<keyword evidence="7 8" id="KW-0472">Membrane</keyword>
<evidence type="ECO:0000256" key="1">
    <source>
        <dbReference type="ARBA" id="ARBA00004141"/>
    </source>
</evidence>
<comment type="caution">
    <text evidence="10">The sequence shown here is derived from an EMBL/GenBank/DDBJ whole genome shotgun (WGS) entry which is preliminary data.</text>
</comment>
<gene>
    <name evidence="10" type="ORF">CCMP2556_LOCUS9611</name>
</gene>
<keyword evidence="4" id="KW-0808">Transferase</keyword>
<evidence type="ECO:0000259" key="9">
    <source>
        <dbReference type="Pfam" id="PF13813"/>
    </source>
</evidence>
<evidence type="ECO:0000256" key="6">
    <source>
        <dbReference type="ARBA" id="ARBA00022989"/>
    </source>
</evidence>
<proteinExistence type="inferred from homology"/>
<feature type="transmembrane region" description="Helical" evidence="8">
    <location>
        <begin position="285"/>
        <end position="302"/>
    </location>
</feature>
<keyword evidence="5 8" id="KW-0812">Transmembrane</keyword>
<feature type="domain" description="Wax synthase" evidence="9">
    <location>
        <begin position="244"/>
        <end position="307"/>
    </location>
</feature>
<protein>
    <recommendedName>
        <fullName evidence="9">Wax synthase domain-containing protein</fullName>
    </recommendedName>
</protein>
<evidence type="ECO:0000256" key="8">
    <source>
        <dbReference type="SAM" id="Phobius"/>
    </source>
</evidence>
<organism evidence="10 11">
    <name type="scientific">Durusdinium trenchii</name>
    <dbReference type="NCBI Taxonomy" id="1381693"/>
    <lineage>
        <taxon>Eukaryota</taxon>
        <taxon>Sar</taxon>
        <taxon>Alveolata</taxon>
        <taxon>Dinophyceae</taxon>
        <taxon>Suessiales</taxon>
        <taxon>Symbiodiniaceae</taxon>
        <taxon>Durusdinium</taxon>
    </lineage>
</organism>
<evidence type="ECO:0000256" key="7">
    <source>
        <dbReference type="ARBA" id="ARBA00023136"/>
    </source>
</evidence>
<dbReference type="Pfam" id="PF13813">
    <property type="entry name" value="MBOAT_2"/>
    <property type="match status" value="1"/>
</dbReference>
<comment type="subcellular location">
    <subcellularLocation>
        <location evidence="1">Membrane</location>
        <topology evidence="1">Multi-pass membrane protein</topology>
    </subcellularLocation>
</comment>
<dbReference type="InterPro" id="IPR044851">
    <property type="entry name" value="Wax_synthase"/>
</dbReference>
<keyword evidence="11" id="KW-1185">Reference proteome</keyword>
<evidence type="ECO:0000313" key="10">
    <source>
        <dbReference type="EMBL" id="CAK9009320.1"/>
    </source>
</evidence>
<sequence length="349" mass="39176">MSWKLQLPRWGIEVFSGDLMGVMEPLADHSGSLHGTYLETTHHVNTELRPLLAMAIGAAWAAHPFILAMCLGPLRSLLGHFVLSYSGVISTFRWLEPLGAKKRGVREAAKTVRLVAGLGPKGFDATAWTFATYMGIPVEVQFEDGKLKRINKKRWRIVLDFAWRLAIHAVIMLAALSFGKATDYKPFLDEPPAALPRFGLPWSIPALYLHTVWVYCMLALPMLNHRMITAALWGLDTQVTMRAPLSQSTSIRDFWGRRWNLIIHGLMKRCFFMPFQNAGPMRKNLAGLLSFAMSGLFHEYMWLTLHVARPESSRYVAGKARVLGFEVVFVCLCGAGVGGRRMKKAVCFL</sequence>
<evidence type="ECO:0000256" key="5">
    <source>
        <dbReference type="ARBA" id="ARBA00022692"/>
    </source>
</evidence>
<keyword evidence="6 8" id="KW-1133">Transmembrane helix</keyword>
<feature type="transmembrane region" description="Helical" evidence="8">
    <location>
        <begin position="157"/>
        <end position="179"/>
    </location>
</feature>
<accession>A0ABP0J4Q5</accession>
<name>A0ABP0J4Q5_9DINO</name>
<evidence type="ECO:0000313" key="11">
    <source>
        <dbReference type="Proteomes" id="UP001642484"/>
    </source>
</evidence>
<evidence type="ECO:0000256" key="3">
    <source>
        <dbReference type="ARBA" id="ARBA00007282"/>
    </source>
</evidence>
<dbReference type="Proteomes" id="UP001642484">
    <property type="component" value="Unassembled WGS sequence"/>
</dbReference>